<comment type="caution">
    <text evidence="2">The sequence shown here is derived from an EMBL/GenBank/DDBJ whole genome shotgun (WGS) entry which is preliminary data.</text>
</comment>
<protein>
    <submittedName>
        <fullName evidence="2">Zinc finger MYM-type protein 1</fullName>
    </submittedName>
</protein>
<accession>A0A4Y2HZY2</accession>
<proteinExistence type="predicted"/>
<reference evidence="2 3" key="1">
    <citation type="journal article" date="2019" name="Sci. Rep.">
        <title>Orb-weaving spider Araneus ventricosus genome elucidates the spidroin gene catalogue.</title>
        <authorList>
            <person name="Kono N."/>
            <person name="Nakamura H."/>
            <person name="Ohtoshi R."/>
            <person name="Moran D.A.P."/>
            <person name="Shinohara A."/>
            <person name="Yoshida Y."/>
            <person name="Fujiwara M."/>
            <person name="Mori M."/>
            <person name="Tomita M."/>
            <person name="Arakawa K."/>
        </authorList>
    </citation>
    <scope>NUCLEOTIDE SEQUENCE [LARGE SCALE GENOMIC DNA]</scope>
</reference>
<name>A0A4Y2HZY2_ARAVE</name>
<dbReference type="GO" id="GO:0046983">
    <property type="term" value="F:protein dimerization activity"/>
    <property type="evidence" value="ECO:0007669"/>
    <property type="project" value="InterPro"/>
</dbReference>
<evidence type="ECO:0000313" key="3">
    <source>
        <dbReference type="Proteomes" id="UP000499080"/>
    </source>
</evidence>
<evidence type="ECO:0000313" key="2">
    <source>
        <dbReference type="EMBL" id="GBM71087.1"/>
    </source>
</evidence>
<dbReference type="Pfam" id="PF05699">
    <property type="entry name" value="Dimer_Tnp_hAT"/>
    <property type="match status" value="1"/>
</dbReference>
<dbReference type="InterPro" id="IPR012337">
    <property type="entry name" value="RNaseH-like_sf"/>
</dbReference>
<dbReference type="Proteomes" id="UP000499080">
    <property type="component" value="Unassembled WGS sequence"/>
</dbReference>
<dbReference type="EMBL" id="BGPR01002291">
    <property type="protein sequence ID" value="GBM71087.1"/>
    <property type="molecule type" value="Genomic_DNA"/>
</dbReference>
<organism evidence="2 3">
    <name type="scientific">Araneus ventricosus</name>
    <name type="common">Orbweaver spider</name>
    <name type="synonym">Epeira ventricosa</name>
    <dbReference type="NCBI Taxonomy" id="182803"/>
    <lineage>
        <taxon>Eukaryota</taxon>
        <taxon>Metazoa</taxon>
        <taxon>Ecdysozoa</taxon>
        <taxon>Arthropoda</taxon>
        <taxon>Chelicerata</taxon>
        <taxon>Arachnida</taxon>
        <taxon>Araneae</taxon>
        <taxon>Araneomorphae</taxon>
        <taxon>Entelegynae</taxon>
        <taxon>Araneoidea</taxon>
        <taxon>Araneidae</taxon>
        <taxon>Araneus</taxon>
    </lineage>
</organism>
<sequence length="480" mass="55133">MTFIISFVQCITGEEPCIKEHFLGFIPVEHSAGGALTETLLEQLEKMKIPVKNMRGQSYDNGANMKGKNSGVHRRILNINPRVFYVPCTTHSLNLVLSDAAQSCLEAVELFGILQQIYNFFESSTHRWTVLKRHVPSLTVKPLSQTRWESRINAVIPFRYQIGEIYDALLELSIDERTDALSKTLALSLVKKVKSFKFVASVVIWHSILFRVNIISKMLQSETIDVSTAVEMIGKTRQGMIEMRFEKGFQQALVDARDLCDSLEIESEFSQESEIRPRKKRKQFDYESQDEAPLSPKRRFKQSFYFYILDVTISSLQERFEQLNAVNEKFGFLSNIKKVKQDEILNKCKDLHLALRDGYHIDIDGSQLYQEILVMLTLLPKEVTTPLEILTCLNLNRLADNFPNLSVALRIFPTLPVTVTTGERSFSKLKLIKTYLRSSMSQERLVSLATISIERDLLQNIDIENIMKDFADKKARKVIM</sequence>
<evidence type="ECO:0000259" key="1">
    <source>
        <dbReference type="Pfam" id="PF05699"/>
    </source>
</evidence>
<keyword evidence="3" id="KW-1185">Reference proteome</keyword>
<dbReference type="PANTHER" id="PTHR45749:SF35">
    <property type="entry name" value="AC-LIKE TRANSPOSASE-RELATED"/>
    <property type="match status" value="1"/>
</dbReference>
<dbReference type="OrthoDB" id="6437482at2759"/>
<gene>
    <name evidence="2" type="primary">ZMYM1_62</name>
    <name evidence="2" type="ORF">AVEN_146303_1</name>
</gene>
<dbReference type="SUPFAM" id="SSF53098">
    <property type="entry name" value="Ribonuclease H-like"/>
    <property type="match status" value="1"/>
</dbReference>
<dbReference type="AlphaFoldDB" id="A0A4Y2HZY2"/>
<feature type="domain" description="HAT C-terminal dimerisation" evidence="1">
    <location>
        <begin position="386"/>
        <end position="457"/>
    </location>
</feature>
<dbReference type="PANTHER" id="PTHR45749">
    <property type="match status" value="1"/>
</dbReference>
<dbReference type="InterPro" id="IPR008906">
    <property type="entry name" value="HATC_C_dom"/>
</dbReference>